<dbReference type="OrthoDB" id="387663at2"/>
<evidence type="ECO:0000313" key="3">
    <source>
        <dbReference type="EMBL" id="QGS51563.1"/>
    </source>
</evidence>
<dbReference type="InterPro" id="IPR054816">
    <property type="entry name" value="Lipoprotein_mollicutes-type_CS"/>
</dbReference>
<dbReference type="AlphaFoldDB" id="A0A6I6CHP0"/>
<sequence length="370" mass="40217">MKKLLAILGVLTMMSTTSSVVVACGEDNTSDNSSNNKPVDPESPTDPNTPNEDLIDLAKLQYKNLPAGFMEAGAYDRNNGKNLGSENNENQVDFYKINSESVLFSLNQMNKLSLSSDDVDISEISNGESHNGYGGVAVIKAKTGSKKAKGEASLILNQSIDFKALVGNTNLDNIYIKEDIFNDLENQMKNESNMQAFAAFIIEQIGVANPALEALATPMMYGAAGIIPNTSFTPTEFNISKTPSLDGLFVAAQDLVFKTKFVKDDRVVLTSSDTQNIQLNKTVNQDSKNNYIEIKKAAYNKLGNTGNWKSKVDVNEFIKYSRVEKKESGYTVYVISGSSKIYGHDVLLPFVAGKLLVANAVVDIEVTIAA</sequence>
<gene>
    <name evidence="3" type="ORF">STABA_v1c01960</name>
</gene>
<feature type="chain" id="PRO_5026302522" description="Lipoprotein" evidence="2">
    <location>
        <begin position="24"/>
        <end position="370"/>
    </location>
</feature>
<dbReference type="RefSeq" id="WP_156005660.1">
    <property type="nucleotide sequence ID" value="NZ_CP046276.1"/>
</dbReference>
<evidence type="ECO:0000256" key="1">
    <source>
        <dbReference type="SAM" id="MobiDB-lite"/>
    </source>
</evidence>
<dbReference type="EMBL" id="CP046276">
    <property type="protein sequence ID" value="QGS51563.1"/>
    <property type="molecule type" value="Genomic_DNA"/>
</dbReference>
<organism evidence="3 4">
    <name type="scientific">Spiroplasma tabanidicola</name>
    <dbReference type="NCBI Taxonomy" id="324079"/>
    <lineage>
        <taxon>Bacteria</taxon>
        <taxon>Bacillati</taxon>
        <taxon>Mycoplasmatota</taxon>
        <taxon>Mollicutes</taxon>
        <taxon>Entomoplasmatales</taxon>
        <taxon>Spiroplasmataceae</taxon>
        <taxon>Spiroplasma</taxon>
    </lineage>
</organism>
<protein>
    <recommendedName>
        <fullName evidence="5">Lipoprotein</fullName>
    </recommendedName>
</protein>
<evidence type="ECO:0000256" key="2">
    <source>
        <dbReference type="SAM" id="SignalP"/>
    </source>
</evidence>
<name>A0A6I6CHP0_9MOLU</name>
<evidence type="ECO:0008006" key="5">
    <source>
        <dbReference type="Google" id="ProtNLM"/>
    </source>
</evidence>
<proteinExistence type="predicted"/>
<dbReference type="PROSITE" id="PS51257">
    <property type="entry name" value="PROKAR_LIPOPROTEIN"/>
    <property type="match status" value="1"/>
</dbReference>
<evidence type="ECO:0000313" key="4">
    <source>
        <dbReference type="Proteomes" id="UP000424468"/>
    </source>
</evidence>
<feature type="signal peptide" evidence="2">
    <location>
        <begin position="1"/>
        <end position="23"/>
    </location>
</feature>
<feature type="region of interest" description="Disordered" evidence="1">
    <location>
        <begin position="24"/>
        <end position="52"/>
    </location>
</feature>
<dbReference type="KEGG" id="stab:STABA_v1c01960"/>
<dbReference type="Proteomes" id="UP000424468">
    <property type="component" value="Chromosome"/>
</dbReference>
<reference evidence="3 4" key="1">
    <citation type="submission" date="2019-11" db="EMBL/GenBank/DDBJ databases">
        <title>Complete genome sequence of Spiroplasma tabanidicola TAUS-1 (DSM 22603).</title>
        <authorList>
            <person name="Huang C.-T."/>
            <person name="Lin Y.-C."/>
            <person name="Kuo C.-H."/>
        </authorList>
    </citation>
    <scope>NUCLEOTIDE SEQUENCE [LARGE SCALE GENOMIC DNA]</scope>
    <source>
        <strain evidence="3 4">TAUS-1</strain>
    </source>
</reference>
<keyword evidence="4" id="KW-1185">Reference proteome</keyword>
<accession>A0A6I6CHP0</accession>
<keyword evidence="2" id="KW-0732">Signal</keyword>
<dbReference type="NCBIfam" id="NF045726">
    <property type="entry name" value="XXplasma_LP"/>
    <property type="match status" value="1"/>
</dbReference>
<dbReference type="NCBIfam" id="NF038029">
    <property type="entry name" value="LP_plasma"/>
    <property type="match status" value="1"/>
</dbReference>